<keyword evidence="2" id="KW-1185">Reference proteome</keyword>
<evidence type="ECO:0000313" key="1">
    <source>
        <dbReference type="EMBL" id="KAK2642540.1"/>
    </source>
</evidence>
<proteinExistence type="predicted"/>
<dbReference type="Proteomes" id="UP001280121">
    <property type="component" value="Unassembled WGS sequence"/>
</dbReference>
<dbReference type="PANTHER" id="PTHR33710">
    <property type="entry name" value="BNAC02G09200D PROTEIN"/>
    <property type="match status" value="1"/>
</dbReference>
<dbReference type="EMBL" id="JANJYI010000007">
    <property type="protein sequence ID" value="KAK2642540.1"/>
    <property type="molecule type" value="Genomic_DNA"/>
</dbReference>
<evidence type="ECO:0000313" key="2">
    <source>
        <dbReference type="Proteomes" id="UP001280121"/>
    </source>
</evidence>
<accession>A0AAD9WUB5</accession>
<comment type="caution">
    <text evidence="1">The sequence shown here is derived from an EMBL/GenBank/DDBJ whole genome shotgun (WGS) entry which is preliminary data.</text>
</comment>
<organism evidence="1 2">
    <name type="scientific">Dipteronia dyeriana</name>
    <dbReference type="NCBI Taxonomy" id="168575"/>
    <lineage>
        <taxon>Eukaryota</taxon>
        <taxon>Viridiplantae</taxon>
        <taxon>Streptophyta</taxon>
        <taxon>Embryophyta</taxon>
        <taxon>Tracheophyta</taxon>
        <taxon>Spermatophyta</taxon>
        <taxon>Magnoliopsida</taxon>
        <taxon>eudicotyledons</taxon>
        <taxon>Gunneridae</taxon>
        <taxon>Pentapetalae</taxon>
        <taxon>rosids</taxon>
        <taxon>malvids</taxon>
        <taxon>Sapindales</taxon>
        <taxon>Sapindaceae</taxon>
        <taxon>Hippocastanoideae</taxon>
        <taxon>Acereae</taxon>
        <taxon>Dipteronia</taxon>
    </lineage>
</organism>
<dbReference type="AlphaFoldDB" id="A0AAD9WUB5"/>
<dbReference type="PANTHER" id="PTHR33710:SF77">
    <property type="entry name" value="DNASE I-LIKE SUPERFAMILY PROTEIN"/>
    <property type="match status" value="1"/>
</dbReference>
<sequence length="188" mass="22988">MVDLGFIGQKFTWTVKRGVNESIWERLDRTLCYKEWRIIFTEDFLEHLPRVSSDHCTILLNLYSHHIMRRDFKPFRFEAMWLKHREFSSMTKQFWESRNECIVDKITVFSSKLREWNEEEFGCIFQRKRRLLARLQGVQRSLGVNFKACLTKLEAKLQEEYSQIIEQEEMFWFQKSRLTWLKEGDKNT</sequence>
<gene>
    <name evidence="1" type="ORF">Ddye_024303</name>
</gene>
<name>A0AAD9WUB5_9ROSI</name>
<evidence type="ECO:0008006" key="3">
    <source>
        <dbReference type="Google" id="ProtNLM"/>
    </source>
</evidence>
<protein>
    <recommendedName>
        <fullName evidence="3">Reverse transcriptase</fullName>
    </recommendedName>
</protein>
<reference evidence="1" key="1">
    <citation type="journal article" date="2023" name="Plant J.">
        <title>Genome sequences and population genomics provide insights into the demographic history, inbreeding, and mutation load of two 'living fossil' tree species of Dipteronia.</title>
        <authorList>
            <person name="Feng Y."/>
            <person name="Comes H.P."/>
            <person name="Chen J."/>
            <person name="Zhu S."/>
            <person name="Lu R."/>
            <person name="Zhang X."/>
            <person name="Li P."/>
            <person name="Qiu J."/>
            <person name="Olsen K.M."/>
            <person name="Qiu Y."/>
        </authorList>
    </citation>
    <scope>NUCLEOTIDE SEQUENCE</scope>
    <source>
        <strain evidence="1">KIB01</strain>
    </source>
</reference>